<accession>A0ABV0KS78</accession>
<dbReference type="InterPro" id="IPR015943">
    <property type="entry name" value="WD40/YVTN_repeat-like_dom_sf"/>
</dbReference>
<dbReference type="SUPFAM" id="SSF69318">
    <property type="entry name" value="Integrin alpha N-terminal domain"/>
    <property type="match status" value="1"/>
</dbReference>
<dbReference type="EMBL" id="JAMPLM010000046">
    <property type="protein sequence ID" value="MEP1061861.1"/>
    <property type="molecule type" value="Genomic_DNA"/>
</dbReference>
<dbReference type="Pfam" id="PF13517">
    <property type="entry name" value="FG-GAP_3"/>
    <property type="match status" value="1"/>
</dbReference>
<feature type="domain" description="DUF4347" evidence="2">
    <location>
        <begin position="41"/>
        <end position="204"/>
    </location>
</feature>
<name>A0ABV0KS78_9CYAN</name>
<dbReference type="RefSeq" id="WP_190455744.1">
    <property type="nucleotide sequence ID" value="NZ_JAMPLM010000046.1"/>
</dbReference>
<dbReference type="Gene3D" id="2.120.10.30">
    <property type="entry name" value="TolB, C-terminal domain"/>
    <property type="match status" value="3"/>
</dbReference>
<evidence type="ECO:0000313" key="4">
    <source>
        <dbReference type="Proteomes" id="UP001476950"/>
    </source>
</evidence>
<keyword evidence="1" id="KW-0732">Signal</keyword>
<gene>
    <name evidence="3" type="ORF">NDI38_26160</name>
</gene>
<dbReference type="InterPro" id="IPR025592">
    <property type="entry name" value="DUF4347"/>
</dbReference>
<protein>
    <submittedName>
        <fullName evidence="3">DUF4347 domain-containing protein</fullName>
    </submittedName>
</protein>
<dbReference type="InterPro" id="IPR013517">
    <property type="entry name" value="FG-GAP"/>
</dbReference>
<dbReference type="Pfam" id="PF14252">
    <property type="entry name" value="DUF4347"/>
    <property type="match status" value="1"/>
</dbReference>
<keyword evidence="4" id="KW-1185">Reference proteome</keyword>
<reference evidence="3 4" key="1">
    <citation type="submission" date="2022-04" db="EMBL/GenBank/DDBJ databases">
        <title>Positive selection, recombination, and allopatry shape intraspecific diversity of widespread and dominant cyanobacteria.</title>
        <authorList>
            <person name="Wei J."/>
            <person name="Shu W."/>
            <person name="Hu C."/>
        </authorList>
    </citation>
    <scope>NUCLEOTIDE SEQUENCE [LARGE SCALE GENOMIC DNA]</scope>
    <source>
        <strain evidence="3 4">AS-A4</strain>
    </source>
</reference>
<dbReference type="InterPro" id="IPR011042">
    <property type="entry name" value="6-blade_b-propeller_TolB-like"/>
</dbReference>
<evidence type="ECO:0000313" key="3">
    <source>
        <dbReference type="EMBL" id="MEP1061861.1"/>
    </source>
</evidence>
<sequence>MEAAFSSTASALSAAAALTVAHPLPTETVLQSGSLTRASSLLFLDAGLSDYQSLITGVTAGTEIHRLNSSQDAVTQITQTLLGRDGITSLHIVSHGSAGGLDFGSGRLHLSNLPSYAAQLQSWSQALTADADLLLYGCNVAQGELGQAFTSILSQWTGADVAASDDLTGSSVQGGNWTLEVQTGQIAASLVFQASAITSYQSVLAVDLLSQADPTILNDTAGGTINRGSISSDGRYIAFTSGSDNLVTNDTNSTEDVFLFDRQTGTTTLVSTTGTASGNNDSFNPVVSADGRYVTFASNASNLVANDRNGTLQDVFVRDLVNGTTTLVSTTGTSSGNSDSFNPVVSADGRYVAFTSNASDLVANDRNSSHDVFVRDLVNGTTTLVSTTGTASGNNQSYNPVLSADGRYVAFISQASNLVANDRNGILDVFVRDLVSGTTTLVNSTGTSSGNSSSDNPVISADGRYVAFTSLASNLVANDSNNTQDVFVRDLVNGTITLVSTTGTSSGNIQSFSPVISADGRYVAFTSTASNLVANDSNNTEDVFVRDLVNGTTTLVSTTGTSSGNRSSFSPVISADGRYVAFTSTASNLVANDSTNTQDVFLYDQTASSTTLVSRRAPSLPSLSGSGSSTAHVRQSLSADGRYVAFSSFASNLVANDSNNTRDVFVRDLVSGTTTLVSTTGTSSGNSDSPNPVLSADGRYVAFSSQASNLVANDRNGATDVFVRDLVNGTTTLVSTTGTSSGNSYSYNPVVSADGRYVAFASYASNLVANDSNNTQDVFVRDLVNGTTTLVSTTGTSSGNRDSFNPVVSADGRYVAFSSTASNLVANDSNNTQDVFVRDLVSGTTTLVSTTGTASGNGRSFDPVLSADGRYVAFTSEASNLVANDSNNTQDVFVRDLVNGTITLVNSTGTSSGNSDSYNPVLSADGRYVAFTSYASNLVANDSNNTQDVFVRDLVSGKITLVSTTGTASGNNQSYNPMLSADGRYVAFASQASNLVANDRNGTLQDVFVRDLVTGTTTLVSTTGTASGNNQSYNPVLSADGRYVAFTSDASNLVPGDHNATQDVFVYTLNTQPTAANNSVTFNENTAYTFTATDFPFTDSNSGETLQAVQLSQLPAAGSLTLNGNLVNANDTISLSQLTSGNLKFTPVAHANGSNYASFQFKVSDGYGFSTLAYTMVLHVTPVDTNLLWRSGTTGTAPTGTGENAVWQLQDFTLQSSYYLPTLADLNWQIISTADFNRDGNADILWRNQATGENAIWQMNSTGLQSGYYLATIADLNWRLLGTDDFNGDGTADLVWRNQATGQNAIWQMNGFATQTAALINTVTDLNWQIVSTADFDNDGRADLLWRNRATGENAIWQMNGFATKSAFYINTVADTNWQVAGTADLNGDGIADLVWRHQATGENALWQMSSTGLQTGYFLTAAPDLNWQIAGVANLGGDRTPDLLWRNAATGQAGIWQLSGFSYVQAYQLSNVPSEWSVRPFTIA</sequence>
<comment type="caution">
    <text evidence="3">The sequence shown here is derived from an EMBL/GenBank/DDBJ whole genome shotgun (WGS) entry which is preliminary data.</text>
</comment>
<dbReference type="Pfam" id="PF07676">
    <property type="entry name" value="PD40"/>
    <property type="match status" value="13"/>
</dbReference>
<dbReference type="PANTHER" id="PTHR46580:SF2">
    <property type="entry name" value="MAM DOMAIN-CONTAINING PROTEIN"/>
    <property type="match status" value="1"/>
</dbReference>
<organism evidence="3 4">
    <name type="scientific">Stenomitos frigidus AS-A4</name>
    <dbReference type="NCBI Taxonomy" id="2933935"/>
    <lineage>
        <taxon>Bacteria</taxon>
        <taxon>Bacillati</taxon>
        <taxon>Cyanobacteriota</taxon>
        <taxon>Cyanophyceae</taxon>
        <taxon>Leptolyngbyales</taxon>
        <taxon>Leptolyngbyaceae</taxon>
        <taxon>Stenomitos</taxon>
    </lineage>
</organism>
<dbReference type="InterPro" id="IPR011659">
    <property type="entry name" value="WD40"/>
</dbReference>
<dbReference type="SUPFAM" id="SSF82171">
    <property type="entry name" value="DPP6 N-terminal domain-like"/>
    <property type="match status" value="2"/>
</dbReference>
<dbReference type="InterPro" id="IPR028994">
    <property type="entry name" value="Integrin_alpha_N"/>
</dbReference>
<evidence type="ECO:0000256" key="1">
    <source>
        <dbReference type="ARBA" id="ARBA00022729"/>
    </source>
</evidence>
<dbReference type="Gene3D" id="2.130.10.10">
    <property type="entry name" value="YVTN repeat-like/Quinoprotein amine dehydrogenase"/>
    <property type="match status" value="2"/>
</dbReference>
<evidence type="ECO:0000259" key="2">
    <source>
        <dbReference type="Pfam" id="PF14252"/>
    </source>
</evidence>
<proteinExistence type="predicted"/>
<dbReference type="PANTHER" id="PTHR46580">
    <property type="entry name" value="SENSOR KINASE-RELATED"/>
    <property type="match status" value="1"/>
</dbReference>
<dbReference type="Proteomes" id="UP001476950">
    <property type="component" value="Unassembled WGS sequence"/>
</dbReference>